<dbReference type="EMBL" id="RXOF01000044">
    <property type="protein sequence ID" value="RTQ44044.1"/>
    <property type="molecule type" value="Genomic_DNA"/>
</dbReference>
<gene>
    <name evidence="1" type="ORF">EJV47_27760</name>
</gene>
<proteinExistence type="predicted"/>
<dbReference type="AlphaFoldDB" id="A0A3S0QDP7"/>
<dbReference type="Proteomes" id="UP000282184">
    <property type="component" value="Unassembled WGS sequence"/>
</dbReference>
<comment type="caution">
    <text evidence="1">The sequence shown here is derived from an EMBL/GenBank/DDBJ whole genome shotgun (WGS) entry which is preliminary data.</text>
</comment>
<dbReference type="RefSeq" id="WP_424322192.1">
    <property type="nucleotide sequence ID" value="NZ_RXOF01000044.1"/>
</dbReference>
<dbReference type="Gene3D" id="3.40.50.2000">
    <property type="entry name" value="Glycogen Phosphorylase B"/>
    <property type="match status" value="1"/>
</dbReference>
<reference evidence="1 2" key="1">
    <citation type="submission" date="2018-12" db="EMBL/GenBank/DDBJ databases">
        <title>Hymenobacter gummosus sp. nov., isolated from a spring.</title>
        <authorList>
            <person name="Nie L."/>
        </authorList>
    </citation>
    <scope>NUCLEOTIDE SEQUENCE [LARGE SCALE GENOMIC DNA]</scope>
    <source>
        <strain evidence="1 2">KCTC 52166</strain>
    </source>
</reference>
<sequence>TGQMHIAAAFRKEIISVWGNTVPEFGMYPFRTEFRALEVEGLGCRPCSKIGYEKCPQGHFRCMRDIRIDLE</sequence>
<organism evidence="1 2">
    <name type="scientific">Hymenobacter gummosus</name>
    <dbReference type="NCBI Taxonomy" id="1776032"/>
    <lineage>
        <taxon>Bacteria</taxon>
        <taxon>Pseudomonadati</taxon>
        <taxon>Bacteroidota</taxon>
        <taxon>Cytophagia</taxon>
        <taxon>Cytophagales</taxon>
        <taxon>Hymenobacteraceae</taxon>
        <taxon>Hymenobacter</taxon>
    </lineage>
</organism>
<evidence type="ECO:0000313" key="1">
    <source>
        <dbReference type="EMBL" id="RTQ44044.1"/>
    </source>
</evidence>
<feature type="non-terminal residue" evidence="1">
    <location>
        <position position="1"/>
    </location>
</feature>
<evidence type="ECO:0000313" key="2">
    <source>
        <dbReference type="Proteomes" id="UP000282184"/>
    </source>
</evidence>
<dbReference type="SUPFAM" id="SSF53756">
    <property type="entry name" value="UDP-Glycosyltransferase/glycogen phosphorylase"/>
    <property type="match status" value="1"/>
</dbReference>
<name>A0A3S0QDP7_9BACT</name>
<dbReference type="GO" id="GO:0016740">
    <property type="term" value="F:transferase activity"/>
    <property type="evidence" value="ECO:0007669"/>
    <property type="project" value="UniProtKB-KW"/>
</dbReference>
<keyword evidence="2" id="KW-1185">Reference proteome</keyword>
<protein>
    <submittedName>
        <fullName evidence="1">Glycosyl transferase</fullName>
    </submittedName>
</protein>
<keyword evidence="1" id="KW-0808">Transferase</keyword>
<accession>A0A3S0QDP7</accession>